<keyword evidence="5 7" id="KW-0456">Lyase</keyword>
<evidence type="ECO:0000313" key="8">
    <source>
        <dbReference type="Proteomes" id="UP001610063"/>
    </source>
</evidence>
<reference evidence="7 8" key="1">
    <citation type="journal article" date="2013" name="Int. J. Syst. Evol. Microbiol.">
        <title>Marinoscillum luteum sp. nov., isolated from marine sediment.</title>
        <authorList>
            <person name="Cha I.T."/>
            <person name="Park S.J."/>
            <person name="Kim S.J."/>
            <person name="Kim J.G."/>
            <person name="Jung M.Y."/>
            <person name="Shin K.S."/>
            <person name="Kwon K.K."/>
            <person name="Yang S.H."/>
            <person name="Seo Y.S."/>
            <person name="Rhee S.K."/>
        </authorList>
    </citation>
    <scope>NUCLEOTIDE SEQUENCE [LARGE SCALE GENOMIC DNA]</scope>
    <source>
        <strain evidence="7 8">KCTC 23939</strain>
    </source>
</reference>
<protein>
    <recommendedName>
        <fullName evidence="3 5">Argininosuccinate lyase</fullName>
        <shortName evidence="5">ASAL</shortName>
        <ecNumber evidence="3 5">4.3.2.1</ecNumber>
    </recommendedName>
    <alternativeName>
        <fullName evidence="5">Arginosuccinase</fullName>
    </alternativeName>
</protein>
<evidence type="ECO:0000256" key="4">
    <source>
        <dbReference type="ARBA" id="ARBA00022571"/>
    </source>
</evidence>
<name>A0ABW7N356_9BACT</name>
<dbReference type="Gene3D" id="1.20.200.10">
    <property type="entry name" value="Fumarase/aspartase (Central domain)"/>
    <property type="match status" value="1"/>
</dbReference>
<comment type="pathway">
    <text evidence="2 5">Amino-acid biosynthesis; L-arginine biosynthesis; L-arginine from L-ornithine and carbamoyl phosphate: step 3/3.</text>
</comment>
<dbReference type="InterPro" id="IPR000362">
    <property type="entry name" value="Fumarate_lyase_fam"/>
</dbReference>
<comment type="catalytic activity">
    <reaction evidence="1 5">
        <text>2-(N(omega)-L-arginino)succinate = fumarate + L-arginine</text>
        <dbReference type="Rhea" id="RHEA:24020"/>
        <dbReference type="ChEBI" id="CHEBI:29806"/>
        <dbReference type="ChEBI" id="CHEBI:32682"/>
        <dbReference type="ChEBI" id="CHEBI:57472"/>
        <dbReference type="EC" id="4.3.2.1"/>
    </reaction>
</comment>
<comment type="caution">
    <text evidence="7">The sequence shown here is derived from an EMBL/GenBank/DDBJ whole genome shotgun (WGS) entry which is preliminary data.</text>
</comment>
<dbReference type="GO" id="GO:0004056">
    <property type="term" value="F:argininosuccinate lyase activity"/>
    <property type="evidence" value="ECO:0007669"/>
    <property type="project" value="UniProtKB-EC"/>
</dbReference>
<keyword evidence="4 5" id="KW-0055">Arginine biosynthesis</keyword>
<dbReference type="EC" id="4.3.2.1" evidence="3 5"/>
<dbReference type="NCBIfam" id="TIGR00838">
    <property type="entry name" value="argH"/>
    <property type="match status" value="1"/>
</dbReference>
<dbReference type="InterPro" id="IPR022761">
    <property type="entry name" value="Fumarate_lyase_N"/>
</dbReference>
<evidence type="ECO:0000256" key="5">
    <source>
        <dbReference type="HAMAP-Rule" id="MF_00006"/>
    </source>
</evidence>
<dbReference type="HAMAP" id="MF_00006">
    <property type="entry name" value="Arg_succ_lyase"/>
    <property type="match status" value="1"/>
</dbReference>
<organism evidence="7 8">
    <name type="scientific">Marinoscillum luteum</name>
    <dbReference type="NCBI Taxonomy" id="861051"/>
    <lineage>
        <taxon>Bacteria</taxon>
        <taxon>Pseudomonadati</taxon>
        <taxon>Bacteroidota</taxon>
        <taxon>Cytophagia</taxon>
        <taxon>Cytophagales</taxon>
        <taxon>Reichenbachiellaceae</taxon>
        <taxon>Marinoscillum</taxon>
    </lineage>
</organism>
<dbReference type="InterPro" id="IPR008948">
    <property type="entry name" value="L-Aspartase-like"/>
</dbReference>
<sequence length="443" mass="49204">MKLWQKSTDVNKRVEAFTIGNDQELDLLLAPYDILGSLAHIEMLESIGLLTGEELKVLSAELKQLYQLARAGELTIDPGMEDIHSQVEFLLTKKLGEVGKKIHSGRSRNDQVLVDLKMYFRGEIEEIVGLVKLLSDTLLSQSERYKDVLIPGYTHMQVAMPSSIGLWLGAYAESLSDDLIALRAAFDVANKNPLGSAAGYGSSFPIDRVKTTALLGFEEPNYNVVYAQMTRGKSEVALATAMASVAATLSKLAMDVCLYAGQNFGFLSFPDELTTGSSIMPHKKNPDVFELVRGRCNQLLSLPNELNLILSNLPSGYHRDLQQLKEHLFPGIQTLKQCLDIVDFSLSQVKVNPDVINDSRYDYLFTVELVNQLVLDGMPFRDAYKEVGKRVEEGTYRPDREIKHTHLGSVGNLANDQVAEKIKRELSKFPFIHIGGCFSSLTA</sequence>
<gene>
    <name evidence="5 7" type="primary">argH</name>
    <name evidence="7" type="ORF">ACHKAR_01265</name>
</gene>
<dbReference type="InterPro" id="IPR024083">
    <property type="entry name" value="Fumarase/histidase_N"/>
</dbReference>
<evidence type="ECO:0000259" key="6">
    <source>
        <dbReference type="Pfam" id="PF00206"/>
    </source>
</evidence>
<dbReference type="Gene3D" id="1.10.40.30">
    <property type="entry name" value="Fumarase/aspartase (C-terminal domain)"/>
    <property type="match status" value="1"/>
</dbReference>
<proteinExistence type="inferred from homology"/>
<dbReference type="Gene3D" id="1.10.275.10">
    <property type="entry name" value="Fumarase/aspartase (N-terminal domain)"/>
    <property type="match status" value="1"/>
</dbReference>
<dbReference type="InterPro" id="IPR009049">
    <property type="entry name" value="Argininosuccinate_lyase"/>
</dbReference>
<evidence type="ECO:0000256" key="1">
    <source>
        <dbReference type="ARBA" id="ARBA00000985"/>
    </source>
</evidence>
<dbReference type="SUPFAM" id="SSF48557">
    <property type="entry name" value="L-aspartase-like"/>
    <property type="match status" value="1"/>
</dbReference>
<comment type="subcellular location">
    <subcellularLocation>
        <location evidence="5">Cytoplasm</location>
    </subcellularLocation>
</comment>
<dbReference type="EMBL" id="JBIPKE010000008">
    <property type="protein sequence ID" value="MFH6982043.1"/>
    <property type="molecule type" value="Genomic_DNA"/>
</dbReference>
<keyword evidence="8" id="KW-1185">Reference proteome</keyword>
<dbReference type="InterPro" id="IPR020557">
    <property type="entry name" value="Fumarate_lyase_CS"/>
</dbReference>
<dbReference type="Pfam" id="PF00206">
    <property type="entry name" value="Lyase_1"/>
    <property type="match status" value="1"/>
</dbReference>
<keyword evidence="5" id="KW-0028">Amino-acid biosynthesis</keyword>
<dbReference type="PANTHER" id="PTHR43814:SF1">
    <property type="entry name" value="ARGININOSUCCINATE LYASE"/>
    <property type="match status" value="1"/>
</dbReference>
<dbReference type="Proteomes" id="UP001610063">
    <property type="component" value="Unassembled WGS sequence"/>
</dbReference>
<dbReference type="PANTHER" id="PTHR43814">
    <property type="entry name" value="ARGININOSUCCINATE LYASE"/>
    <property type="match status" value="1"/>
</dbReference>
<keyword evidence="5" id="KW-0963">Cytoplasm</keyword>
<dbReference type="CDD" id="cd01359">
    <property type="entry name" value="Argininosuccinate_lyase"/>
    <property type="match status" value="1"/>
</dbReference>
<evidence type="ECO:0000256" key="3">
    <source>
        <dbReference type="ARBA" id="ARBA00012338"/>
    </source>
</evidence>
<comment type="similarity">
    <text evidence="5">Belongs to the lyase 1 family. Argininosuccinate lyase subfamily.</text>
</comment>
<dbReference type="PRINTS" id="PR00149">
    <property type="entry name" value="FUMRATELYASE"/>
</dbReference>
<dbReference type="PROSITE" id="PS00163">
    <property type="entry name" value="FUMARATE_LYASES"/>
    <property type="match status" value="1"/>
</dbReference>
<evidence type="ECO:0000256" key="2">
    <source>
        <dbReference type="ARBA" id="ARBA00004941"/>
    </source>
</evidence>
<dbReference type="RefSeq" id="WP_395415842.1">
    <property type="nucleotide sequence ID" value="NZ_JBIPKE010000008.1"/>
</dbReference>
<dbReference type="PRINTS" id="PR00145">
    <property type="entry name" value="ARGSUCLYASE"/>
</dbReference>
<feature type="domain" description="Fumarate lyase N-terminal" evidence="6">
    <location>
        <begin position="33"/>
        <end position="298"/>
    </location>
</feature>
<evidence type="ECO:0000313" key="7">
    <source>
        <dbReference type="EMBL" id="MFH6982043.1"/>
    </source>
</evidence>
<accession>A0ABW7N356</accession>